<evidence type="ECO:0008006" key="4">
    <source>
        <dbReference type="Google" id="ProtNLM"/>
    </source>
</evidence>
<gene>
    <name evidence="2" type="ordered locus">CLOAM0389</name>
</gene>
<proteinExistence type="predicted"/>
<dbReference type="STRING" id="459349.CLOAM0389"/>
<dbReference type="AlphaFoldDB" id="B0VG69"/>
<dbReference type="EMBL" id="CU466930">
    <property type="protein sequence ID" value="CAO80292.1"/>
    <property type="molecule type" value="Genomic_DNA"/>
</dbReference>
<accession>B0VG69</accession>
<dbReference type="KEGG" id="caci:CLOAM0389"/>
<evidence type="ECO:0000313" key="3">
    <source>
        <dbReference type="Proteomes" id="UP000002019"/>
    </source>
</evidence>
<keyword evidence="3" id="KW-1185">Reference proteome</keyword>
<reference evidence="2 3" key="1">
    <citation type="journal article" date="2008" name="J. Bacteriol.">
        <title>'Candidatus Cloacamonas acidaminovorans': genome sequence reconstruction provides a first glimpse of a new bacterial division.</title>
        <authorList>
            <person name="Pelletier E."/>
            <person name="Kreimeyer A."/>
            <person name="Bocs S."/>
            <person name="Rouy Z."/>
            <person name="Gyapay G."/>
            <person name="Chouari R."/>
            <person name="Riviere D."/>
            <person name="Ganesan A."/>
            <person name="Daegelen P."/>
            <person name="Sghir A."/>
            <person name="Cohen G.N."/>
            <person name="Medigue C."/>
            <person name="Weissenbach J."/>
            <person name="Le Paslier D."/>
        </authorList>
    </citation>
    <scope>NUCLEOTIDE SEQUENCE [LARGE SCALE GENOMIC DNA]</scope>
    <source>
        <strain evidence="3">Evry</strain>
    </source>
</reference>
<sequence>MLITVSFLVLKLLTLMTGKIPSILPGSLFIKGSKMRVVDRLEFPKRYKPKQFILIIVIVLVILGIFIQRSSVRRNASRIQISDVRISNFGTQFIELEYTLANTGKRDQEIALMARVWDVEGEEIASALFSVKVKANSISKRTKMLDKLNRALQEGERPYKAEIALYTRHIP</sequence>
<evidence type="ECO:0000313" key="2">
    <source>
        <dbReference type="EMBL" id="CAO80292.1"/>
    </source>
</evidence>
<keyword evidence="1" id="KW-0472">Membrane</keyword>
<name>B0VG69_CLOAI</name>
<organism evidence="2 3">
    <name type="scientific">Cloacimonas acidaminovorans (strain Evry)</name>
    <dbReference type="NCBI Taxonomy" id="459349"/>
    <lineage>
        <taxon>Bacteria</taxon>
        <taxon>Pseudomonadati</taxon>
        <taxon>Candidatus Cloacimonadota</taxon>
        <taxon>Candidatus Cloacimonadia</taxon>
        <taxon>Candidatus Cloacimonadales</taxon>
        <taxon>Candidatus Cloacimonadaceae</taxon>
        <taxon>Candidatus Cloacimonas</taxon>
    </lineage>
</organism>
<keyword evidence="1" id="KW-0812">Transmembrane</keyword>
<protein>
    <recommendedName>
        <fullName evidence="4">DUF2393 domain-containing protein</fullName>
    </recommendedName>
</protein>
<keyword evidence="1" id="KW-1133">Transmembrane helix</keyword>
<dbReference type="HOGENOM" id="CLU_1560236_0_0_0"/>
<dbReference type="Proteomes" id="UP000002019">
    <property type="component" value="Chromosome"/>
</dbReference>
<feature type="transmembrane region" description="Helical" evidence="1">
    <location>
        <begin position="49"/>
        <end position="67"/>
    </location>
</feature>
<evidence type="ECO:0000256" key="1">
    <source>
        <dbReference type="SAM" id="Phobius"/>
    </source>
</evidence>